<evidence type="ECO:0000259" key="7">
    <source>
        <dbReference type="PROSITE" id="PS50199"/>
    </source>
</evidence>
<accession>A0AAD9DBG7</accession>
<dbReference type="InterPro" id="IPR036427">
    <property type="entry name" value="Bromodomain-like_sf"/>
</dbReference>
<dbReference type="SUPFAM" id="SSF90209">
    <property type="entry name" value="Ran binding protein zinc finger-like"/>
    <property type="match status" value="1"/>
</dbReference>
<dbReference type="InterPro" id="IPR036443">
    <property type="entry name" value="Znf_RanBP2_sf"/>
</dbReference>
<evidence type="ECO:0000256" key="4">
    <source>
        <dbReference type="ARBA" id="ARBA00023117"/>
    </source>
</evidence>
<feature type="compositionally biased region" description="Basic and acidic residues" evidence="6">
    <location>
        <begin position="645"/>
        <end position="654"/>
    </location>
</feature>
<comment type="caution">
    <text evidence="8">The sequence shown here is derived from an EMBL/GenBank/DDBJ whole genome shotgun (WGS) entry which is preliminary data.</text>
</comment>
<proteinExistence type="predicted"/>
<feature type="region of interest" description="Disordered" evidence="6">
    <location>
        <begin position="285"/>
        <end position="343"/>
    </location>
</feature>
<dbReference type="GO" id="GO:0008270">
    <property type="term" value="F:zinc ion binding"/>
    <property type="evidence" value="ECO:0007669"/>
    <property type="project" value="UniProtKB-KW"/>
</dbReference>
<dbReference type="PROSITE" id="PS50199">
    <property type="entry name" value="ZF_RANBP2_2"/>
    <property type="match status" value="1"/>
</dbReference>
<dbReference type="Gene3D" id="1.20.920.10">
    <property type="entry name" value="Bromodomain-like"/>
    <property type="match status" value="1"/>
</dbReference>
<keyword evidence="2 5" id="KW-0863">Zinc-finger</keyword>
<keyword evidence="9" id="KW-1185">Reference proteome</keyword>
<feature type="region of interest" description="Disordered" evidence="6">
    <location>
        <begin position="30"/>
        <end position="64"/>
    </location>
</feature>
<dbReference type="Proteomes" id="UP001224775">
    <property type="component" value="Unassembled WGS sequence"/>
</dbReference>
<feature type="compositionally biased region" description="Basic residues" evidence="6">
    <location>
        <begin position="300"/>
        <end position="311"/>
    </location>
</feature>
<evidence type="ECO:0000256" key="6">
    <source>
        <dbReference type="SAM" id="MobiDB-lite"/>
    </source>
</evidence>
<evidence type="ECO:0000313" key="8">
    <source>
        <dbReference type="EMBL" id="KAK1741386.1"/>
    </source>
</evidence>
<organism evidence="8 9">
    <name type="scientific">Skeletonema marinoi</name>
    <dbReference type="NCBI Taxonomy" id="267567"/>
    <lineage>
        <taxon>Eukaryota</taxon>
        <taxon>Sar</taxon>
        <taxon>Stramenopiles</taxon>
        <taxon>Ochrophyta</taxon>
        <taxon>Bacillariophyta</taxon>
        <taxon>Coscinodiscophyceae</taxon>
        <taxon>Thalassiosirophycidae</taxon>
        <taxon>Thalassiosirales</taxon>
        <taxon>Skeletonemataceae</taxon>
        <taxon>Skeletonema</taxon>
        <taxon>Skeletonema marinoi-dohrnii complex</taxon>
    </lineage>
</organism>
<evidence type="ECO:0000256" key="3">
    <source>
        <dbReference type="ARBA" id="ARBA00022833"/>
    </source>
</evidence>
<dbReference type="SMART" id="SM00547">
    <property type="entry name" value="ZnF_RBZ"/>
    <property type="match status" value="1"/>
</dbReference>
<dbReference type="PROSITE" id="PS01358">
    <property type="entry name" value="ZF_RANBP2_1"/>
    <property type="match status" value="1"/>
</dbReference>
<gene>
    <name evidence="8" type="ORF">QTG54_007864</name>
</gene>
<feature type="region of interest" description="Disordered" evidence="6">
    <location>
        <begin position="127"/>
        <end position="167"/>
    </location>
</feature>
<keyword evidence="4" id="KW-0103">Bromodomain</keyword>
<feature type="compositionally biased region" description="Low complexity" evidence="6">
    <location>
        <begin position="607"/>
        <end position="627"/>
    </location>
</feature>
<name>A0AAD9DBG7_9STRA</name>
<dbReference type="AlphaFoldDB" id="A0AAD9DBG7"/>
<keyword evidence="1" id="KW-0479">Metal-binding</keyword>
<dbReference type="SUPFAM" id="SSF47370">
    <property type="entry name" value="Bromodomain"/>
    <property type="match status" value="1"/>
</dbReference>
<feature type="compositionally biased region" description="Low complexity" evidence="6">
    <location>
        <begin position="660"/>
        <end position="670"/>
    </location>
</feature>
<keyword evidence="3" id="KW-0862">Zinc</keyword>
<evidence type="ECO:0000313" key="9">
    <source>
        <dbReference type="Proteomes" id="UP001224775"/>
    </source>
</evidence>
<feature type="compositionally biased region" description="Acidic residues" evidence="6">
    <location>
        <begin position="681"/>
        <end position="690"/>
    </location>
</feature>
<feature type="region of interest" description="Disordered" evidence="6">
    <location>
        <begin position="607"/>
        <end position="720"/>
    </location>
</feature>
<evidence type="ECO:0000256" key="1">
    <source>
        <dbReference type="ARBA" id="ARBA00022723"/>
    </source>
</evidence>
<dbReference type="EMBL" id="JATAAI010000013">
    <property type="protein sequence ID" value="KAK1741386.1"/>
    <property type="molecule type" value="Genomic_DNA"/>
</dbReference>
<reference evidence="8" key="1">
    <citation type="submission" date="2023-06" db="EMBL/GenBank/DDBJ databases">
        <title>Survivors Of The Sea: Transcriptome response of Skeletonema marinoi to long-term dormancy.</title>
        <authorList>
            <person name="Pinder M.I.M."/>
            <person name="Kourtchenko O."/>
            <person name="Robertson E.K."/>
            <person name="Larsson T."/>
            <person name="Maumus F."/>
            <person name="Osuna-Cruz C.M."/>
            <person name="Vancaester E."/>
            <person name="Stenow R."/>
            <person name="Vandepoele K."/>
            <person name="Ploug H."/>
            <person name="Bruchert V."/>
            <person name="Godhe A."/>
            <person name="Topel M."/>
        </authorList>
    </citation>
    <scope>NUCLEOTIDE SEQUENCE</scope>
    <source>
        <strain evidence="8">R05AC</strain>
    </source>
</reference>
<dbReference type="Gene3D" id="2.30.30.380">
    <property type="entry name" value="Zn-finger domain of Sec23/24"/>
    <property type="match status" value="1"/>
</dbReference>
<dbReference type="InterPro" id="IPR001876">
    <property type="entry name" value="Znf_RanBP2"/>
</dbReference>
<feature type="compositionally biased region" description="Low complexity" evidence="6">
    <location>
        <begin position="30"/>
        <end position="44"/>
    </location>
</feature>
<sequence>MNYSGGGGSGNATDGWEALLLNSFYGTLTNPPTADNNGTDNNGDQSTAGGMLNDTNGATSTHGGGYDPTSYAAYLQNNYTTAPPPPSTNNYYNGGGGGSGSVNNPLNYNGGGGSGGYSLTMPASPIHQPTTTTAASVAGGQYNPPPPPPINGGEQHHHHHHPQSQYLQYETATAAADPFADYNAYFNNSRQGAIGMQQQQQQHNHYAEEFCDALLQGLDEPSLNSLHQGVGGGALDANFNSYQQQQQPFTTMRGNGGGGMYMDMGGGQSDGHQTAANSYTTNMYMTTQQQPPPPQPTRKQPSRQRSSRSKRAASTTTSSTTISSTTSSNYYRSPNETDHSSQPVQQIDPLLETITLKVSSVSLNPLSGNQVVTHIRTKTDDVTTRFIPCVDFLVNCQQELRQGLQVAQRRRVTNHGRGTRTTQNMTPRQFHNTYVAPLPRRFERSNQSIMAREYLTSAKGQLQQLVKESAAAIPQGCDHVKNAFLGGMRENESWGLRKWLSKHGGAGSICNDLEEVMRTVKNLKKEELTTKRLAEMLRPIASQAHERLKKDVPQAYQEQSSAHPYLPFFHRLEACLKQMATYDPEDDDVICLDDSEDEEDVVAVGVMSKKSPMKSSSNSAVESSLNSTPVKRRSDYNDDYSMEESSFKRSKPDGNEEMMTTTTTKSPTKKGSQEIICLDSSSDEEEEDDDDKGRTPPPPPQAAMPPAAATTKPLATTKTSGPEKWRCSDCTFLNLASSATCEMCQDDNSDGADELANFLGGSFLVGDGSGHASYPVRESPQSTSALQAADARELECLAQHISLGGNLPLQALQHQKDRFWGAPDKFPRLLALFRTIIQHPSSHRFVEPVNESRLFVMGMPSYTSVVKYPICFHAIVLALSRSEDAVTYPHLSTRLANGELGIDGLQDWNMWNGLHLIEAIDLVFLNALAYDGNDATNRSETELLRKVLWDGVNSILKSLQPHERKNHLPSRRDETSSFVIR</sequence>
<protein>
    <recommendedName>
        <fullName evidence="7">RanBP2-type domain-containing protein</fullName>
    </recommendedName>
</protein>
<feature type="compositionally biased region" description="Low complexity" evidence="6">
    <location>
        <begin position="704"/>
        <end position="719"/>
    </location>
</feature>
<evidence type="ECO:0000256" key="2">
    <source>
        <dbReference type="ARBA" id="ARBA00022771"/>
    </source>
</evidence>
<feature type="domain" description="RanBP2-type" evidence="7">
    <location>
        <begin position="719"/>
        <end position="750"/>
    </location>
</feature>
<evidence type="ECO:0000256" key="5">
    <source>
        <dbReference type="PROSITE-ProRule" id="PRU00322"/>
    </source>
</evidence>
<feature type="compositionally biased region" description="Low complexity" evidence="6">
    <location>
        <begin position="312"/>
        <end position="333"/>
    </location>
</feature>
<feature type="compositionally biased region" description="Polar residues" evidence="6">
    <location>
        <begin position="45"/>
        <end position="61"/>
    </location>
</feature>